<dbReference type="Pfam" id="PF12276">
    <property type="entry name" value="DUF3617"/>
    <property type="match status" value="1"/>
</dbReference>
<dbReference type="AlphaFoldDB" id="A0A829YHS7"/>
<dbReference type="Proteomes" id="UP000445000">
    <property type="component" value="Unassembled WGS sequence"/>
</dbReference>
<keyword evidence="2" id="KW-1185">Reference proteome</keyword>
<dbReference type="EMBL" id="BLJN01000005">
    <property type="protein sequence ID" value="GFE82834.1"/>
    <property type="molecule type" value="Genomic_DNA"/>
</dbReference>
<reference evidence="2" key="1">
    <citation type="submission" date="2020-01" db="EMBL/GenBank/DDBJ databases">
        <title>'Steroidobacter agaridevorans' sp. nov., agar-degrading bacteria isolated from rhizosphere soils.</title>
        <authorList>
            <person name="Ikenaga M."/>
            <person name="Kataoka M."/>
            <person name="Murouchi A."/>
            <person name="Katsuragi S."/>
            <person name="Sakai M."/>
        </authorList>
    </citation>
    <scope>NUCLEOTIDE SEQUENCE [LARGE SCALE GENOMIC DNA]</scope>
    <source>
        <strain evidence="2">YU21-B</strain>
    </source>
</reference>
<proteinExistence type="predicted"/>
<dbReference type="InterPro" id="IPR022061">
    <property type="entry name" value="DUF3617"/>
</dbReference>
<evidence type="ECO:0000313" key="2">
    <source>
        <dbReference type="Proteomes" id="UP000445000"/>
    </source>
</evidence>
<accession>A0A829YHS7</accession>
<organism evidence="1 2">
    <name type="scientific">Steroidobacter agaridevorans</name>
    <dbReference type="NCBI Taxonomy" id="2695856"/>
    <lineage>
        <taxon>Bacteria</taxon>
        <taxon>Pseudomonadati</taxon>
        <taxon>Pseudomonadota</taxon>
        <taxon>Gammaproteobacteria</taxon>
        <taxon>Steroidobacterales</taxon>
        <taxon>Steroidobacteraceae</taxon>
        <taxon>Steroidobacter</taxon>
    </lineage>
</organism>
<evidence type="ECO:0000313" key="1">
    <source>
        <dbReference type="EMBL" id="GFE82834.1"/>
    </source>
</evidence>
<protein>
    <recommendedName>
        <fullName evidence="3">DUF3617 family protein</fullName>
    </recommendedName>
</protein>
<dbReference type="RefSeq" id="WP_161814476.1">
    <property type="nucleotide sequence ID" value="NZ_BLJN01000005.1"/>
</dbReference>
<evidence type="ECO:0008006" key="3">
    <source>
        <dbReference type="Google" id="ProtNLM"/>
    </source>
</evidence>
<name>A0A829YHS7_9GAMM</name>
<gene>
    <name evidence="1" type="ORF">GCM10011487_48340</name>
</gene>
<sequence length="142" mass="15836">MQSMWRICLLLALGTSMTDAPLRYDLTAETSMPHLEENLRYTIERSQRCLGRDDLASAFPVLHHPSLAGCQLREQSHDENTFSYQLVCHRASGTTGQATWHVEEHLIRGTLDVKLGGKNMTFSQRVTGRAMGQCSSMGEGPV</sequence>
<comment type="caution">
    <text evidence="1">The sequence shown here is derived from an EMBL/GenBank/DDBJ whole genome shotgun (WGS) entry which is preliminary data.</text>
</comment>